<organism evidence="2">
    <name type="scientific">uncultured Caudovirales phage</name>
    <dbReference type="NCBI Taxonomy" id="2100421"/>
    <lineage>
        <taxon>Viruses</taxon>
        <taxon>Duplodnaviria</taxon>
        <taxon>Heunggongvirae</taxon>
        <taxon>Uroviricota</taxon>
        <taxon>Caudoviricetes</taxon>
        <taxon>Peduoviridae</taxon>
        <taxon>Maltschvirus</taxon>
        <taxon>Maltschvirus maltsch</taxon>
    </lineage>
</organism>
<evidence type="ECO:0000313" key="2">
    <source>
        <dbReference type="EMBL" id="CAB4152179.1"/>
    </source>
</evidence>
<sequence>MSTKLNLKEINQQMDLEKIKKENPRLYASIQEKNKQYNKAIKK</sequence>
<name>A0A6J5N951_9CAUD</name>
<proteinExistence type="predicted"/>
<dbReference type="EMBL" id="LR796554">
    <property type="protein sequence ID" value="CAB4152179.1"/>
    <property type="molecule type" value="Genomic_DNA"/>
</dbReference>
<evidence type="ECO:0000313" key="1">
    <source>
        <dbReference type="EMBL" id="CAB4136404.1"/>
    </source>
</evidence>
<dbReference type="EMBL" id="LR796322">
    <property type="protein sequence ID" value="CAB4136404.1"/>
    <property type="molecule type" value="Genomic_DNA"/>
</dbReference>
<accession>A0A6J5N951</accession>
<gene>
    <name evidence="1" type="ORF">UFOVP304_30</name>
    <name evidence="2" type="ORF">UFOVP584_57</name>
</gene>
<protein>
    <submittedName>
        <fullName evidence="2">Uncharacterized protein</fullName>
    </submittedName>
</protein>
<reference evidence="2" key="1">
    <citation type="submission" date="2020-04" db="EMBL/GenBank/DDBJ databases">
        <authorList>
            <person name="Chiriac C."/>
            <person name="Salcher M."/>
            <person name="Ghai R."/>
            <person name="Kavagutti S V."/>
        </authorList>
    </citation>
    <scope>NUCLEOTIDE SEQUENCE</scope>
</reference>